<dbReference type="PANTHER" id="PTHR11972:SF153">
    <property type="entry name" value="SUPEROXIDE-GENERATING NADPH OXIDASE HEAVY CHAIN SUBUNIT A"/>
    <property type="match status" value="1"/>
</dbReference>
<feature type="domain" description="EF-hand" evidence="15">
    <location>
        <begin position="268"/>
        <end position="303"/>
    </location>
</feature>
<evidence type="ECO:0000313" key="17">
    <source>
        <dbReference type="EMBL" id="KAL3683381.1"/>
    </source>
</evidence>
<evidence type="ECO:0000256" key="6">
    <source>
        <dbReference type="ARBA" id="ARBA00022723"/>
    </source>
</evidence>
<dbReference type="GO" id="GO:0042742">
    <property type="term" value="P:defense response to bacterium"/>
    <property type="evidence" value="ECO:0007669"/>
    <property type="project" value="UniProtKB-ARBA"/>
</dbReference>
<evidence type="ECO:0000256" key="4">
    <source>
        <dbReference type="ARBA" id="ARBA00022630"/>
    </source>
</evidence>
<dbReference type="InterPro" id="IPR013121">
    <property type="entry name" value="Fe_red_NAD-bd_6"/>
</dbReference>
<keyword evidence="3" id="KW-0575">Peroxidase</keyword>
<feature type="transmembrane region" description="Helical" evidence="14">
    <location>
        <begin position="741"/>
        <end position="758"/>
    </location>
</feature>
<keyword evidence="9" id="KW-0521">NADP</keyword>
<dbReference type="GO" id="GO:0004601">
    <property type="term" value="F:peroxidase activity"/>
    <property type="evidence" value="ECO:0007669"/>
    <property type="project" value="UniProtKB-KW"/>
</dbReference>
<dbReference type="AlphaFoldDB" id="A0ABD3H012"/>
<dbReference type="InterPro" id="IPR011992">
    <property type="entry name" value="EF-hand-dom_pair"/>
</dbReference>
<dbReference type="Gene3D" id="3.40.50.80">
    <property type="entry name" value="Nucleotide-binding domain of ferredoxin-NADP reductase (FNR) module"/>
    <property type="match status" value="1"/>
</dbReference>
<dbReference type="InterPro" id="IPR050369">
    <property type="entry name" value="RBOH/FRE"/>
</dbReference>
<evidence type="ECO:0000256" key="1">
    <source>
        <dbReference type="ARBA" id="ARBA00004141"/>
    </source>
</evidence>
<evidence type="ECO:0000256" key="3">
    <source>
        <dbReference type="ARBA" id="ARBA00022559"/>
    </source>
</evidence>
<sequence length="958" mass="109199">MERDPTVAMGDGGGNTVAHSRSYGGQQSSAQSRRQLRDLLRMNSMELENESAGRNQQDDTSDHVVVEMMVHDLTGEVSVQNISQPGSSIVDRVNVENMVDYRRDSMNSKGMNDKRNSTGKRVTPVGFSPERNDMEPLPYSSSRTTPQTSRRGSVPNSGPLSQFPGQIDRTASGAKQALEGLRHINKRTGDDYEDVTWLVVDARFNQLASKEDKMLLRKDFAECIGFKGSEPFAEELLNALTRRNGNQPKEKISKMELQDYWRRITDKTFDARMELFFDLCDKDLDGHIFSEEVMEMILLSAAANKLSILPEQAKEYAALIMEELDRHHQGYIELSELEKIMRAPTAAKHGTENYSQQLLQSRPRQRSRWQHYSRMFRLYLQDYWTRVCWFVIWLGCVLGLFCWKFSQYRHREAFEIMGYCVCVAKGTAETLKFNLALILLPVCRNTITFFRSTWLGTLVPFDDNIKFHKTAAVGIAVGVVIHGGVHLACDFPRLLSHLDHPYAQFLAVEHFHGQIPTYGMIIATPVVVTGILMVVLMSIAYLFASYWLRKSVFKLPRPFHRLTGFNAFWYSHHLFVIVYILLVVHGYYLLLTNDWTQKSTWMYVSVPLLLYCGERILRTFRATRYRVNTLEANIYPGDVLAIQMSKPPTFRYQSGMYIFLQCPSISPFEWHPFSITSAPGDEHISVHIRGVGDWTKALQKVFKEAIATSENEDFSINSKYPKLCIDGPFGAPAQDFRKYDVLLLVGLGIGATPFISILKNMLNDIKAADALSSPDNNPNGSPVEVCKSIDSPRSLWDLASPSRRSVDRESPVRPRKRRTRVTTNAYFYWVTREQGSFEWFKGVMNEVAAMDQKAVIEMHNYLTSVYEEGDARSALITMVQALHHAKSGVDIVSGTRARTHFARPNWDAVFERLAKAHPKAKIGVFYCGLPALGKELDSLSRRYSQFSSAKFEFHKENF</sequence>
<evidence type="ECO:0000256" key="11">
    <source>
        <dbReference type="ARBA" id="ARBA00023002"/>
    </source>
</evidence>
<dbReference type="InterPro" id="IPR013623">
    <property type="entry name" value="NADPH_Ox"/>
</dbReference>
<dbReference type="CDD" id="cd06186">
    <property type="entry name" value="NOX_Duox_like_FAD_NADP"/>
    <property type="match status" value="1"/>
</dbReference>
<organism evidence="17 18">
    <name type="scientific">Riccia sorocarpa</name>
    <dbReference type="NCBI Taxonomy" id="122646"/>
    <lineage>
        <taxon>Eukaryota</taxon>
        <taxon>Viridiplantae</taxon>
        <taxon>Streptophyta</taxon>
        <taxon>Embryophyta</taxon>
        <taxon>Marchantiophyta</taxon>
        <taxon>Marchantiopsida</taxon>
        <taxon>Marchantiidae</taxon>
        <taxon>Marchantiales</taxon>
        <taxon>Ricciaceae</taxon>
        <taxon>Riccia</taxon>
    </lineage>
</organism>
<comment type="similarity">
    <text evidence="2">Belongs to the RBOH (TC 5.B.1.3) family.</text>
</comment>
<keyword evidence="10 14" id="KW-1133">Transmembrane helix</keyword>
<evidence type="ECO:0000313" key="18">
    <source>
        <dbReference type="Proteomes" id="UP001633002"/>
    </source>
</evidence>
<evidence type="ECO:0000256" key="2">
    <source>
        <dbReference type="ARBA" id="ARBA00007975"/>
    </source>
</evidence>
<keyword evidence="4" id="KW-0285">Flavoprotein</keyword>
<feature type="region of interest" description="Disordered" evidence="13">
    <location>
        <begin position="1"/>
        <end position="36"/>
    </location>
</feature>
<dbReference type="InterPro" id="IPR039261">
    <property type="entry name" value="FNR_nucleotide-bd"/>
</dbReference>
<dbReference type="InterPro" id="IPR013130">
    <property type="entry name" value="Fe3_Rdtase_TM_dom"/>
</dbReference>
<dbReference type="SUPFAM" id="SSF63380">
    <property type="entry name" value="Riboflavin synthase domain-like"/>
    <property type="match status" value="1"/>
</dbReference>
<evidence type="ECO:0000256" key="10">
    <source>
        <dbReference type="ARBA" id="ARBA00022989"/>
    </source>
</evidence>
<feature type="region of interest" description="Disordered" evidence="13">
    <location>
        <begin position="105"/>
        <end position="167"/>
    </location>
</feature>
<dbReference type="InterPro" id="IPR017927">
    <property type="entry name" value="FAD-bd_FR_type"/>
</dbReference>
<dbReference type="Pfam" id="PF08414">
    <property type="entry name" value="NADPH_Ox"/>
    <property type="match status" value="1"/>
</dbReference>
<feature type="compositionally biased region" description="Low complexity" evidence="13">
    <location>
        <begin position="140"/>
        <end position="153"/>
    </location>
</feature>
<feature type="compositionally biased region" description="Polar residues" evidence="13">
    <location>
        <begin position="154"/>
        <end position="164"/>
    </location>
</feature>
<keyword evidence="7" id="KW-0274">FAD</keyword>
<accession>A0ABD3H012</accession>
<keyword evidence="11" id="KW-0560">Oxidoreductase</keyword>
<proteinExistence type="inferred from homology"/>
<dbReference type="PROSITE" id="PS50222">
    <property type="entry name" value="EF_HAND_2"/>
    <property type="match status" value="1"/>
</dbReference>
<evidence type="ECO:0000256" key="7">
    <source>
        <dbReference type="ARBA" id="ARBA00022827"/>
    </source>
</evidence>
<dbReference type="SFLD" id="SFLDG01169">
    <property type="entry name" value="NADPH_oxidase_subgroup_(NOX)"/>
    <property type="match status" value="1"/>
</dbReference>
<name>A0ABD3H012_9MARC</name>
<dbReference type="Proteomes" id="UP001633002">
    <property type="component" value="Unassembled WGS sequence"/>
</dbReference>
<dbReference type="PANTHER" id="PTHR11972">
    <property type="entry name" value="NADPH OXIDASE"/>
    <property type="match status" value="1"/>
</dbReference>
<protein>
    <submittedName>
        <fullName evidence="17">Uncharacterized protein</fullName>
    </submittedName>
</protein>
<feature type="compositionally biased region" description="Basic and acidic residues" evidence="13">
    <location>
        <begin position="105"/>
        <end position="116"/>
    </location>
</feature>
<dbReference type="InterPro" id="IPR013112">
    <property type="entry name" value="FAD-bd_8"/>
</dbReference>
<evidence type="ECO:0000259" key="15">
    <source>
        <dbReference type="PROSITE" id="PS50222"/>
    </source>
</evidence>
<keyword evidence="18" id="KW-1185">Reference proteome</keyword>
<dbReference type="FunFam" id="2.40.30.10:FF:000059">
    <property type="entry name" value="dual oxidase isoform X1"/>
    <property type="match status" value="1"/>
</dbReference>
<dbReference type="EMBL" id="JBJQOH010000006">
    <property type="protein sequence ID" value="KAL3683381.1"/>
    <property type="molecule type" value="Genomic_DNA"/>
</dbReference>
<dbReference type="Pfam" id="PF08030">
    <property type="entry name" value="NAD_binding_6"/>
    <property type="match status" value="1"/>
</dbReference>
<feature type="domain" description="FAD-binding FR-type" evidence="16">
    <location>
        <begin position="617"/>
        <end position="735"/>
    </location>
</feature>
<comment type="caution">
    <text evidence="17">The sequence shown here is derived from an EMBL/GenBank/DDBJ whole genome shotgun (WGS) entry which is preliminary data.</text>
</comment>
<feature type="transmembrane region" description="Helical" evidence="14">
    <location>
        <begin position="568"/>
        <end position="588"/>
    </location>
</feature>
<feature type="transmembrane region" description="Helical" evidence="14">
    <location>
        <begin position="471"/>
        <end position="495"/>
    </location>
</feature>
<evidence type="ECO:0000259" key="16">
    <source>
        <dbReference type="PROSITE" id="PS51384"/>
    </source>
</evidence>
<keyword evidence="8" id="KW-0106">Calcium</keyword>
<dbReference type="SUPFAM" id="SSF52343">
    <property type="entry name" value="Ferredoxin reductase-like, C-terminal NADP-linked domain"/>
    <property type="match status" value="1"/>
</dbReference>
<feature type="compositionally biased region" description="Low complexity" evidence="13">
    <location>
        <begin position="20"/>
        <end position="33"/>
    </location>
</feature>
<dbReference type="GO" id="GO:0009653">
    <property type="term" value="P:anatomical structure morphogenesis"/>
    <property type="evidence" value="ECO:0007669"/>
    <property type="project" value="UniProtKB-ARBA"/>
</dbReference>
<dbReference type="GO" id="GO:0016175">
    <property type="term" value="F:superoxide-generating NAD(P)H oxidase activity"/>
    <property type="evidence" value="ECO:0007669"/>
    <property type="project" value="UniProtKB-ARBA"/>
</dbReference>
<comment type="subcellular location">
    <subcellularLocation>
        <location evidence="1">Membrane</location>
        <topology evidence="1">Multi-pass membrane protein</topology>
    </subcellularLocation>
</comment>
<feature type="transmembrane region" description="Helical" evidence="14">
    <location>
        <begin position="383"/>
        <end position="403"/>
    </location>
</feature>
<gene>
    <name evidence="17" type="ORF">R1sor_001403</name>
</gene>
<dbReference type="Pfam" id="PF08022">
    <property type="entry name" value="FAD_binding_8"/>
    <property type="match status" value="1"/>
</dbReference>
<keyword evidence="5 14" id="KW-0812">Transmembrane</keyword>
<dbReference type="GO" id="GO:0016020">
    <property type="term" value="C:membrane"/>
    <property type="evidence" value="ECO:0007669"/>
    <property type="project" value="UniProtKB-SubCell"/>
</dbReference>
<evidence type="ECO:0000256" key="9">
    <source>
        <dbReference type="ARBA" id="ARBA00022857"/>
    </source>
</evidence>
<dbReference type="Pfam" id="PF01794">
    <property type="entry name" value="Ferric_reduct"/>
    <property type="match status" value="1"/>
</dbReference>
<dbReference type="PRINTS" id="PR00466">
    <property type="entry name" value="GP91PHOX"/>
</dbReference>
<dbReference type="PROSITE" id="PS51384">
    <property type="entry name" value="FAD_FR"/>
    <property type="match status" value="1"/>
</dbReference>
<evidence type="ECO:0000256" key="13">
    <source>
        <dbReference type="SAM" id="MobiDB-lite"/>
    </source>
</evidence>
<evidence type="ECO:0000256" key="12">
    <source>
        <dbReference type="ARBA" id="ARBA00023136"/>
    </source>
</evidence>
<feature type="transmembrane region" description="Helical" evidence="14">
    <location>
        <begin position="515"/>
        <end position="548"/>
    </location>
</feature>
<dbReference type="InterPro" id="IPR002048">
    <property type="entry name" value="EF_hand_dom"/>
</dbReference>
<dbReference type="Gene3D" id="2.40.30.10">
    <property type="entry name" value="Translation factors"/>
    <property type="match status" value="1"/>
</dbReference>
<dbReference type="InterPro" id="IPR000778">
    <property type="entry name" value="Cyt_b245_heavy_chain"/>
</dbReference>
<reference evidence="17 18" key="1">
    <citation type="submission" date="2024-09" db="EMBL/GenBank/DDBJ databases">
        <title>Chromosome-scale assembly of Riccia sorocarpa.</title>
        <authorList>
            <person name="Paukszto L."/>
        </authorList>
    </citation>
    <scope>NUCLEOTIDE SEQUENCE [LARGE SCALE GENOMIC DNA]</scope>
    <source>
        <strain evidence="17">LP-2024</strain>
        <tissue evidence="17">Aerial parts of the thallus</tissue>
    </source>
</reference>
<dbReference type="SUPFAM" id="SSF47473">
    <property type="entry name" value="EF-hand"/>
    <property type="match status" value="1"/>
</dbReference>
<dbReference type="InterPro" id="IPR017938">
    <property type="entry name" value="Riboflavin_synthase-like_b-brl"/>
</dbReference>
<evidence type="ECO:0000256" key="8">
    <source>
        <dbReference type="ARBA" id="ARBA00022837"/>
    </source>
</evidence>
<feature type="transmembrane region" description="Helical" evidence="14">
    <location>
        <begin position="600"/>
        <end position="617"/>
    </location>
</feature>
<keyword evidence="6" id="KW-0479">Metal-binding</keyword>
<evidence type="ECO:0000256" key="5">
    <source>
        <dbReference type="ARBA" id="ARBA00022692"/>
    </source>
</evidence>
<dbReference type="Gene3D" id="1.10.238.10">
    <property type="entry name" value="EF-hand"/>
    <property type="match status" value="1"/>
</dbReference>
<dbReference type="GO" id="GO:0046872">
    <property type="term" value="F:metal ion binding"/>
    <property type="evidence" value="ECO:0007669"/>
    <property type="project" value="UniProtKB-KW"/>
</dbReference>
<keyword evidence="12 14" id="KW-0472">Membrane</keyword>
<evidence type="ECO:0000256" key="14">
    <source>
        <dbReference type="SAM" id="Phobius"/>
    </source>
</evidence>